<keyword evidence="4" id="KW-1185">Reference proteome</keyword>
<dbReference type="EMBL" id="CP043494">
    <property type="protein sequence ID" value="WNG43730.1"/>
    <property type="molecule type" value="Genomic_DNA"/>
</dbReference>
<evidence type="ECO:0000259" key="2">
    <source>
        <dbReference type="Pfam" id="PF18050"/>
    </source>
</evidence>
<reference evidence="3 4" key="1">
    <citation type="submission" date="2019-08" db="EMBL/GenBank/DDBJ databases">
        <title>Archangium and Cystobacter genomes.</title>
        <authorList>
            <person name="Chen I.-C.K."/>
            <person name="Wielgoss S."/>
        </authorList>
    </citation>
    <scope>NUCLEOTIDE SEQUENCE [LARGE SCALE GENOMIC DNA]</scope>
    <source>
        <strain evidence="3 4">Cbm 6</strain>
    </source>
</reference>
<evidence type="ECO:0000313" key="4">
    <source>
        <dbReference type="Proteomes" id="UP001611383"/>
    </source>
</evidence>
<gene>
    <name evidence="3" type="ORF">F0U60_06185</name>
</gene>
<dbReference type="Gene3D" id="2.40.100.20">
    <property type="match status" value="1"/>
</dbReference>
<evidence type="ECO:0000313" key="3">
    <source>
        <dbReference type="EMBL" id="WNG43730.1"/>
    </source>
</evidence>
<sequence>MIEVCKGGRTGVVYIAALVSALALAAAPVHAQQPARTEAKAMKIRLTMGEKVLTATLRDNETARDFVSLLPLTLTLEDYAATEKISDLPRRLSTKGAPEGTAAAAGDITYYAPWGNLALFHRDFRHSSGLVTLGKLDSGVEALREPGPLKVRIELAE</sequence>
<evidence type="ECO:0000256" key="1">
    <source>
        <dbReference type="SAM" id="SignalP"/>
    </source>
</evidence>
<dbReference type="InterPro" id="IPR041183">
    <property type="entry name" value="Cyclophilin-like"/>
</dbReference>
<dbReference type="SUPFAM" id="SSF50891">
    <property type="entry name" value="Cyclophilin-like"/>
    <property type="match status" value="1"/>
</dbReference>
<organism evidence="3 4">
    <name type="scientific">Archangium minus</name>
    <dbReference type="NCBI Taxonomy" id="83450"/>
    <lineage>
        <taxon>Bacteria</taxon>
        <taxon>Pseudomonadati</taxon>
        <taxon>Myxococcota</taxon>
        <taxon>Myxococcia</taxon>
        <taxon>Myxococcales</taxon>
        <taxon>Cystobacterineae</taxon>
        <taxon>Archangiaceae</taxon>
        <taxon>Archangium</taxon>
    </lineage>
</organism>
<proteinExistence type="predicted"/>
<dbReference type="Pfam" id="PF18050">
    <property type="entry name" value="Cyclophil_like2"/>
    <property type="match status" value="1"/>
</dbReference>
<protein>
    <recommendedName>
        <fullName evidence="2">Cyclophilin-like domain-containing protein</fullName>
    </recommendedName>
</protein>
<dbReference type="InterPro" id="IPR029000">
    <property type="entry name" value="Cyclophilin-like_dom_sf"/>
</dbReference>
<keyword evidence="1" id="KW-0732">Signal</keyword>
<name>A0ABY9WJH9_9BACT</name>
<feature type="domain" description="Cyclophilin-like" evidence="2">
    <location>
        <begin position="46"/>
        <end position="154"/>
    </location>
</feature>
<feature type="chain" id="PRO_5045072914" description="Cyclophilin-like domain-containing protein" evidence="1">
    <location>
        <begin position="32"/>
        <end position="157"/>
    </location>
</feature>
<dbReference type="Proteomes" id="UP001611383">
    <property type="component" value="Chromosome"/>
</dbReference>
<feature type="signal peptide" evidence="1">
    <location>
        <begin position="1"/>
        <end position="31"/>
    </location>
</feature>
<dbReference type="RefSeq" id="WP_395815306.1">
    <property type="nucleotide sequence ID" value="NZ_CP043494.1"/>
</dbReference>
<accession>A0ABY9WJH9</accession>